<organism evidence="1 2">
    <name type="scientific">Lapillicoccus jejuensis</name>
    <dbReference type="NCBI Taxonomy" id="402171"/>
    <lineage>
        <taxon>Bacteria</taxon>
        <taxon>Bacillati</taxon>
        <taxon>Actinomycetota</taxon>
        <taxon>Actinomycetes</taxon>
        <taxon>Micrococcales</taxon>
        <taxon>Intrasporangiaceae</taxon>
        <taxon>Lapillicoccus</taxon>
    </lineage>
</organism>
<accession>A0A542DVW4</accession>
<dbReference type="Proteomes" id="UP000317893">
    <property type="component" value="Unassembled WGS sequence"/>
</dbReference>
<sequence>MTGRLRSRLGWALNDLGFSLLGVSRRVEPLCPDVDHPTLRTFMSGLDQLGLKLSDVAVLAESRKEAAR</sequence>
<gene>
    <name evidence="1" type="ORF">FB458_0296</name>
</gene>
<evidence type="ECO:0000313" key="1">
    <source>
        <dbReference type="EMBL" id="TQJ07238.1"/>
    </source>
</evidence>
<comment type="caution">
    <text evidence="1">The sequence shown here is derived from an EMBL/GenBank/DDBJ whole genome shotgun (WGS) entry which is preliminary data.</text>
</comment>
<evidence type="ECO:0000313" key="2">
    <source>
        <dbReference type="Proteomes" id="UP000317893"/>
    </source>
</evidence>
<dbReference type="EMBL" id="VFMN01000001">
    <property type="protein sequence ID" value="TQJ07238.1"/>
    <property type="molecule type" value="Genomic_DNA"/>
</dbReference>
<keyword evidence="2" id="KW-1185">Reference proteome</keyword>
<dbReference type="AlphaFoldDB" id="A0A542DVW4"/>
<protein>
    <submittedName>
        <fullName evidence="1">Uncharacterized protein</fullName>
    </submittedName>
</protein>
<proteinExistence type="predicted"/>
<reference evidence="1 2" key="1">
    <citation type="submission" date="2019-06" db="EMBL/GenBank/DDBJ databases">
        <title>Sequencing the genomes of 1000 actinobacteria strains.</title>
        <authorList>
            <person name="Klenk H.-P."/>
        </authorList>
    </citation>
    <scope>NUCLEOTIDE SEQUENCE [LARGE SCALE GENOMIC DNA]</scope>
    <source>
        <strain evidence="1 2">DSM 18607</strain>
    </source>
</reference>
<name>A0A542DVW4_9MICO</name>